<dbReference type="PANTHER" id="PTHR31977:SF1">
    <property type="entry name" value="UPF0696 PROTEIN C11ORF68"/>
    <property type="match status" value="1"/>
</dbReference>
<dbReference type="Gene3D" id="3.30.760.10">
    <property type="entry name" value="RNA Cap, Translation Initiation Factor Eif4e"/>
    <property type="match status" value="1"/>
</dbReference>
<comment type="caution">
    <text evidence="2">The sequence shown here is derived from an EMBL/GenBank/DDBJ whole genome shotgun (WGS) entry which is preliminary data.</text>
</comment>
<dbReference type="AlphaFoldDB" id="A0AAJ0B928"/>
<accession>A0AAJ0B928</accession>
<proteinExistence type="inferred from homology"/>
<dbReference type="Proteomes" id="UP001239445">
    <property type="component" value="Unassembled WGS sequence"/>
</dbReference>
<name>A0AAJ0B928_9PEZI</name>
<keyword evidence="3" id="KW-1185">Reference proteome</keyword>
<gene>
    <name evidence="2" type="ORF">QBC47DRAFT_386482</name>
</gene>
<dbReference type="PANTHER" id="PTHR31977">
    <property type="entry name" value="UPF0696 PROTEIN C11ORF68"/>
    <property type="match status" value="1"/>
</dbReference>
<evidence type="ECO:0000313" key="3">
    <source>
        <dbReference type="Proteomes" id="UP001239445"/>
    </source>
</evidence>
<reference evidence="2" key="1">
    <citation type="submission" date="2023-06" db="EMBL/GenBank/DDBJ databases">
        <title>Genome-scale phylogeny and comparative genomics of the fungal order Sordariales.</title>
        <authorList>
            <consortium name="Lawrence Berkeley National Laboratory"/>
            <person name="Hensen N."/>
            <person name="Bonometti L."/>
            <person name="Westerberg I."/>
            <person name="Brannstrom I.O."/>
            <person name="Guillou S."/>
            <person name="Cros-Aarteil S."/>
            <person name="Calhoun S."/>
            <person name="Haridas S."/>
            <person name="Kuo A."/>
            <person name="Mondo S."/>
            <person name="Pangilinan J."/>
            <person name="Riley R."/>
            <person name="Labutti K."/>
            <person name="Andreopoulos B."/>
            <person name="Lipzen A."/>
            <person name="Chen C."/>
            <person name="Yanf M."/>
            <person name="Daum C."/>
            <person name="Ng V."/>
            <person name="Clum A."/>
            <person name="Steindorff A."/>
            <person name="Ohm R."/>
            <person name="Martin F."/>
            <person name="Silar P."/>
            <person name="Natvig D."/>
            <person name="Lalanne C."/>
            <person name="Gautier V."/>
            <person name="Ament-Velasquez S.L."/>
            <person name="Kruys A."/>
            <person name="Hutchinson M.I."/>
            <person name="Powell A.J."/>
            <person name="Barry K."/>
            <person name="Miller A.N."/>
            <person name="Grigoriev I.V."/>
            <person name="Debuchy R."/>
            <person name="Gladieux P."/>
            <person name="Thoren M.H."/>
            <person name="Johannesson H."/>
        </authorList>
    </citation>
    <scope>NUCLEOTIDE SEQUENCE</scope>
    <source>
        <strain evidence="2">PSN4</strain>
    </source>
</reference>
<evidence type="ECO:0008006" key="4">
    <source>
        <dbReference type="Google" id="ProtNLM"/>
    </source>
</evidence>
<dbReference type="Pfam" id="PF08939">
    <property type="entry name" value="Bles03"/>
    <property type="match status" value="1"/>
</dbReference>
<evidence type="ECO:0000313" key="2">
    <source>
        <dbReference type="EMBL" id="KAK1753475.1"/>
    </source>
</evidence>
<organism evidence="2 3">
    <name type="scientific">Echria macrotheca</name>
    <dbReference type="NCBI Taxonomy" id="438768"/>
    <lineage>
        <taxon>Eukaryota</taxon>
        <taxon>Fungi</taxon>
        <taxon>Dikarya</taxon>
        <taxon>Ascomycota</taxon>
        <taxon>Pezizomycotina</taxon>
        <taxon>Sordariomycetes</taxon>
        <taxon>Sordariomycetidae</taxon>
        <taxon>Sordariales</taxon>
        <taxon>Schizotheciaceae</taxon>
        <taxon>Echria</taxon>
    </lineage>
</organism>
<dbReference type="InterPro" id="IPR023398">
    <property type="entry name" value="TIF_eIF4e-like"/>
</dbReference>
<protein>
    <recommendedName>
        <fullName evidence="4">DUF1917-domain-containing protein</fullName>
    </recommendedName>
</protein>
<dbReference type="SUPFAM" id="SSF55418">
    <property type="entry name" value="eIF4e-like"/>
    <property type="match status" value="1"/>
</dbReference>
<comment type="similarity">
    <text evidence="1">Belongs to the UPF0696 family.</text>
</comment>
<dbReference type="EMBL" id="MU839837">
    <property type="protein sequence ID" value="KAK1753475.1"/>
    <property type="molecule type" value="Genomic_DNA"/>
</dbReference>
<dbReference type="InterPro" id="IPR015034">
    <property type="entry name" value="Bles03"/>
</dbReference>
<evidence type="ECO:0000256" key="1">
    <source>
        <dbReference type="ARBA" id="ARBA00010568"/>
    </source>
</evidence>
<sequence length="287" mass="32907">MMMDSDSDFYGDEDTVSALKARVDDFDLAGWWENHDKFRILVPHADPDNLPIARRLHNSCEGLPGARQLTESVDEFLTRLPPATTDRNSDLPWIWIANPWIPPSDKTPDHKTLVGGGLERLRLFSEFIEKTNASGKTPFVIKRHISKEREAVIQDLRDLAVACNVLTGKWMLFPAPGLVNDVWGKIARATTNNELGITAKVETREIYEKERLICVYTADFRDKNDIARVLNRLRKLELVRQGGRQIYYKNDAWTELGIYGGNEWNIPASMYSSNEIFEYIKDHFPGR</sequence>